<dbReference type="EC" id="2.6.1.-" evidence="6"/>
<dbReference type="RefSeq" id="WP_179429089.1">
    <property type="nucleotide sequence ID" value="NZ_JACBZP010000001.1"/>
</dbReference>
<dbReference type="Gene3D" id="3.90.1150.10">
    <property type="entry name" value="Aspartate Aminotransferase, domain 1"/>
    <property type="match status" value="1"/>
</dbReference>
<dbReference type="InterPro" id="IPR015421">
    <property type="entry name" value="PyrdxlP-dep_Trfase_major"/>
</dbReference>
<evidence type="ECO:0000256" key="2">
    <source>
        <dbReference type="ARBA" id="ARBA00007441"/>
    </source>
</evidence>
<keyword evidence="9" id="KW-1185">Reference proteome</keyword>
<dbReference type="SUPFAM" id="SSF53383">
    <property type="entry name" value="PLP-dependent transferases"/>
    <property type="match status" value="1"/>
</dbReference>
<evidence type="ECO:0000313" key="8">
    <source>
        <dbReference type="EMBL" id="NYI68795.1"/>
    </source>
</evidence>
<dbReference type="GO" id="GO:0030170">
    <property type="term" value="F:pyridoxal phosphate binding"/>
    <property type="evidence" value="ECO:0007669"/>
    <property type="project" value="InterPro"/>
</dbReference>
<dbReference type="CDD" id="cd00609">
    <property type="entry name" value="AAT_like"/>
    <property type="match status" value="1"/>
</dbReference>
<dbReference type="InterPro" id="IPR004838">
    <property type="entry name" value="NHTrfase_class1_PyrdxlP-BS"/>
</dbReference>
<accession>A0A7Z0IIS2</accession>
<evidence type="ECO:0000256" key="6">
    <source>
        <dbReference type="RuleBase" id="RU000481"/>
    </source>
</evidence>
<dbReference type="AlphaFoldDB" id="A0A7Z0IIS2"/>
<keyword evidence="5" id="KW-0663">Pyridoxal phosphate</keyword>
<proteinExistence type="inferred from homology"/>
<keyword evidence="3 6" id="KW-0032">Aminotransferase</keyword>
<dbReference type="PANTHER" id="PTHR46383:SF1">
    <property type="entry name" value="ASPARTATE AMINOTRANSFERASE"/>
    <property type="match status" value="1"/>
</dbReference>
<name>A0A7Z0IIS2_9MICO</name>
<dbReference type="Gene3D" id="3.40.640.10">
    <property type="entry name" value="Type I PLP-dependent aspartate aminotransferase-like (Major domain)"/>
    <property type="match status" value="1"/>
</dbReference>
<evidence type="ECO:0000313" key="9">
    <source>
        <dbReference type="Proteomes" id="UP000539111"/>
    </source>
</evidence>
<organism evidence="8 9">
    <name type="scientific">Spelaeicoccus albus</name>
    <dbReference type="NCBI Taxonomy" id="1280376"/>
    <lineage>
        <taxon>Bacteria</taxon>
        <taxon>Bacillati</taxon>
        <taxon>Actinomycetota</taxon>
        <taxon>Actinomycetes</taxon>
        <taxon>Micrococcales</taxon>
        <taxon>Brevibacteriaceae</taxon>
        <taxon>Spelaeicoccus</taxon>
    </lineage>
</organism>
<dbReference type="InterPro" id="IPR004839">
    <property type="entry name" value="Aminotransferase_I/II_large"/>
</dbReference>
<dbReference type="InterPro" id="IPR050596">
    <property type="entry name" value="AspAT/PAT-like"/>
</dbReference>
<dbReference type="InterPro" id="IPR015422">
    <property type="entry name" value="PyrdxlP-dep_Trfase_small"/>
</dbReference>
<protein>
    <recommendedName>
        <fullName evidence="6">Aminotransferase</fullName>
        <ecNumber evidence="6">2.6.1.-</ecNumber>
    </recommendedName>
</protein>
<evidence type="ECO:0000256" key="1">
    <source>
        <dbReference type="ARBA" id="ARBA00001933"/>
    </source>
</evidence>
<reference evidence="8 9" key="1">
    <citation type="submission" date="2020-07" db="EMBL/GenBank/DDBJ databases">
        <title>Sequencing the genomes of 1000 actinobacteria strains.</title>
        <authorList>
            <person name="Klenk H.-P."/>
        </authorList>
    </citation>
    <scope>NUCLEOTIDE SEQUENCE [LARGE SCALE GENOMIC DNA]</scope>
    <source>
        <strain evidence="8 9">DSM 26341</strain>
    </source>
</reference>
<evidence type="ECO:0000259" key="7">
    <source>
        <dbReference type="Pfam" id="PF00155"/>
    </source>
</evidence>
<evidence type="ECO:0000256" key="5">
    <source>
        <dbReference type="ARBA" id="ARBA00022898"/>
    </source>
</evidence>
<dbReference type="InterPro" id="IPR015424">
    <property type="entry name" value="PyrdxlP-dep_Trfase"/>
</dbReference>
<sequence length="419" mass="44433">MTMHSATLAMNEAMEARRAAGENVLHLGFGEAGLPVPESVAKVLATAAPLNSYGSVAGSNEARSAAAGWFSRRGHETEASQIIFAPGSKALLFGLLSVLDGDLVLPCPSWVSYAAQADLVGKAVINVPIPQESGGIPDPALLEAALESAIRDGRKPGAILLTIPDNPTGTVADAGHVEAICRTAAKYDLAIISDEIYAELSYDSAAPTPLSVAPDRTIVTSGLSKSMALGGWRIGFARVPKTDWGSELMQQLIGVGSEIWSSLAAPMQAVAAHVLSEPLDVTEHIRRARFLHSTVGNAVYAEFIGAGALCRRPTAGFYLYPDFEPVRPRLAVKGIQTGPQLVQRLLDCYGVGVLDGTAFGDDESNLRARVATSLLYGSTIDERWRSLHSDDPIELPWIAKELAYLHGSLRDLVRGTNEA</sequence>
<dbReference type="PROSITE" id="PS00105">
    <property type="entry name" value="AA_TRANSFER_CLASS_1"/>
    <property type="match status" value="1"/>
</dbReference>
<dbReference type="GO" id="GO:0008483">
    <property type="term" value="F:transaminase activity"/>
    <property type="evidence" value="ECO:0007669"/>
    <property type="project" value="UniProtKB-KW"/>
</dbReference>
<comment type="cofactor">
    <cofactor evidence="1 6">
        <name>pyridoxal 5'-phosphate</name>
        <dbReference type="ChEBI" id="CHEBI:597326"/>
    </cofactor>
</comment>
<dbReference type="Proteomes" id="UP000539111">
    <property type="component" value="Unassembled WGS sequence"/>
</dbReference>
<evidence type="ECO:0000256" key="4">
    <source>
        <dbReference type="ARBA" id="ARBA00022679"/>
    </source>
</evidence>
<gene>
    <name evidence="8" type="ORF">BJY26_003101</name>
</gene>
<dbReference type="EMBL" id="JACBZP010000001">
    <property type="protein sequence ID" value="NYI68795.1"/>
    <property type="molecule type" value="Genomic_DNA"/>
</dbReference>
<dbReference type="PANTHER" id="PTHR46383">
    <property type="entry name" value="ASPARTATE AMINOTRANSFERASE"/>
    <property type="match status" value="1"/>
</dbReference>
<dbReference type="Pfam" id="PF00155">
    <property type="entry name" value="Aminotran_1_2"/>
    <property type="match status" value="1"/>
</dbReference>
<keyword evidence="4 6" id="KW-0808">Transferase</keyword>
<comment type="similarity">
    <text evidence="2 6">Belongs to the class-I pyridoxal-phosphate-dependent aminotransferase family.</text>
</comment>
<evidence type="ECO:0000256" key="3">
    <source>
        <dbReference type="ARBA" id="ARBA00022576"/>
    </source>
</evidence>
<feature type="domain" description="Aminotransferase class I/classII large" evidence="7">
    <location>
        <begin position="24"/>
        <end position="371"/>
    </location>
</feature>
<dbReference type="GO" id="GO:0006520">
    <property type="term" value="P:amino acid metabolic process"/>
    <property type="evidence" value="ECO:0007669"/>
    <property type="project" value="InterPro"/>
</dbReference>
<comment type="caution">
    <text evidence="8">The sequence shown here is derived from an EMBL/GenBank/DDBJ whole genome shotgun (WGS) entry which is preliminary data.</text>
</comment>